<dbReference type="AlphaFoldDB" id="A0AAN6PQ04"/>
<evidence type="ECO:0000313" key="4">
    <source>
        <dbReference type="EMBL" id="KAK4095807.1"/>
    </source>
</evidence>
<evidence type="ECO:0000256" key="2">
    <source>
        <dbReference type="ARBA" id="ARBA00022737"/>
    </source>
</evidence>
<protein>
    <submittedName>
        <fullName evidence="4">WD40 repeat-like protein</fullName>
    </submittedName>
</protein>
<name>A0AAN6PQ04_9PEZI</name>
<evidence type="ECO:0000313" key="5">
    <source>
        <dbReference type="Proteomes" id="UP001305647"/>
    </source>
</evidence>
<evidence type="ECO:0000256" key="1">
    <source>
        <dbReference type="ARBA" id="ARBA00022574"/>
    </source>
</evidence>
<dbReference type="InterPro" id="IPR036322">
    <property type="entry name" value="WD40_repeat_dom_sf"/>
</dbReference>
<keyword evidence="5" id="KW-1185">Reference proteome</keyword>
<feature type="non-terminal residue" evidence="4">
    <location>
        <position position="58"/>
    </location>
</feature>
<accession>A0AAN6PQ04</accession>
<sequence length="58" mass="6345">LEGHDGWVRAVAFSPDGNMLASASSDEIRLWNTATGTHRQTLEGHYGWVNTVAFSRNG</sequence>
<dbReference type="Gene3D" id="2.130.10.10">
    <property type="entry name" value="YVTN repeat-like/Quinoprotein amine dehydrogenase"/>
    <property type="match status" value="1"/>
</dbReference>
<comment type="caution">
    <text evidence="4">The sequence shown here is derived from an EMBL/GenBank/DDBJ whole genome shotgun (WGS) entry which is preliminary data.</text>
</comment>
<evidence type="ECO:0000256" key="3">
    <source>
        <dbReference type="PROSITE-ProRule" id="PRU00221"/>
    </source>
</evidence>
<proteinExistence type="predicted"/>
<dbReference type="EMBL" id="MU863782">
    <property type="protein sequence ID" value="KAK4095807.1"/>
    <property type="molecule type" value="Genomic_DNA"/>
</dbReference>
<keyword evidence="2" id="KW-0677">Repeat</keyword>
<feature type="non-terminal residue" evidence="4">
    <location>
        <position position="1"/>
    </location>
</feature>
<dbReference type="PROSITE" id="PS50294">
    <property type="entry name" value="WD_REPEATS_REGION"/>
    <property type="match status" value="1"/>
</dbReference>
<dbReference type="PANTHER" id="PTHR19848">
    <property type="entry name" value="WD40 REPEAT PROTEIN"/>
    <property type="match status" value="1"/>
</dbReference>
<dbReference type="SUPFAM" id="SSF50978">
    <property type="entry name" value="WD40 repeat-like"/>
    <property type="match status" value="1"/>
</dbReference>
<reference evidence="4" key="1">
    <citation type="journal article" date="2023" name="Mol. Phylogenet. Evol.">
        <title>Genome-scale phylogeny and comparative genomics of the fungal order Sordariales.</title>
        <authorList>
            <person name="Hensen N."/>
            <person name="Bonometti L."/>
            <person name="Westerberg I."/>
            <person name="Brannstrom I.O."/>
            <person name="Guillou S."/>
            <person name="Cros-Aarteil S."/>
            <person name="Calhoun S."/>
            <person name="Haridas S."/>
            <person name="Kuo A."/>
            <person name="Mondo S."/>
            <person name="Pangilinan J."/>
            <person name="Riley R."/>
            <person name="LaButti K."/>
            <person name="Andreopoulos B."/>
            <person name="Lipzen A."/>
            <person name="Chen C."/>
            <person name="Yan M."/>
            <person name="Daum C."/>
            <person name="Ng V."/>
            <person name="Clum A."/>
            <person name="Steindorff A."/>
            <person name="Ohm R.A."/>
            <person name="Martin F."/>
            <person name="Silar P."/>
            <person name="Natvig D.O."/>
            <person name="Lalanne C."/>
            <person name="Gautier V."/>
            <person name="Ament-Velasquez S.L."/>
            <person name="Kruys A."/>
            <person name="Hutchinson M.I."/>
            <person name="Powell A.J."/>
            <person name="Barry K."/>
            <person name="Miller A.N."/>
            <person name="Grigoriev I.V."/>
            <person name="Debuchy R."/>
            <person name="Gladieux P."/>
            <person name="Hiltunen Thoren M."/>
            <person name="Johannesson H."/>
        </authorList>
    </citation>
    <scope>NUCLEOTIDE SEQUENCE</scope>
    <source>
        <strain evidence="4">CBS 757.83</strain>
    </source>
</reference>
<dbReference type="SMART" id="SM00320">
    <property type="entry name" value="WD40"/>
    <property type="match status" value="1"/>
</dbReference>
<dbReference type="PROSITE" id="PS50082">
    <property type="entry name" value="WD_REPEATS_2"/>
    <property type="match status" value="1"/>
</dbReference>
<reference evidence="4" key="2">
    <citation type="submission" date="2023-05" db="EMBL/GenBank/DDBJ databases">
        <authorList>
            <consortium name="Lawrence Berkeley National Laboratory"/>
            <person name="Steindorff A."/>
            <person name="Hensen N."/>
            <person name="Bonometti L."/>
            <person name="Westerberg I."/>
            <person name="Brannstrom I.O."/>
            <person name="Guillou S."/>
            <person name="Cros-Aarteil S."/>
            <person name="Calhoun S."/>
            <person name="Haridas S."/>
            <person name="Kuo A."/>
            <person name="Mondo S."/>
            <person name="Pangilinan J."/>
            <person name="Riley R."/>
            <person name="Labutti K."/>
            <person name="Andreopoulos B."/>
            <person name="Lipzen A."/>
            <person name="Chen C."/>
            <person name="Yanf M."/>
            <person name="Daum C."/>
            <person name="Ng V."/>
            <person name="Clum A."/>
            <person name="Ohm R."/>
            <person name="Martin F."/>
            <person name="Silar P."/>
            <person name="Natvig D."/>
            <person name="Lalanne C."/>
            <person name="Gautier V."/>
            <person name="Ament-Velasquez S.L."/>
            <person name="Kruys A."/>
            <person name="Hutchinson M.I."/>
            <person name="Powell A.J."/>
            <person name="Barry K."/>
            <person name="Miller A.N."/>
            <person name="Grigoriev I.V."/>
            <person name="Debuchy R."/>
            <person name="Gladieux P."/>
            <person name="Thoren M.H."/>
            <person name="Johannesson H."/>
        </authorList>
    </citation>
    <scope>NUCLEOTIDE SEQUENCE</scope>
    <source>
        <strain evidence="4">CBS 757.83</strain>
    </source>
</reference>
<dbReference type="Proteomes" id="UP001305647">
    <property type="component" value="Unassembled WGS sequence"/>
</dbReference>
<feature type="repeat" description="WD" evidence="3">
    <location>
        <begin position="1"/>
        <end position="41"/>
    </location>
</feature>
<dbReference type="PANTHER" id="PTHR19848:SF8">
    <property type="entry name" value="F-BOX AND WD REPEAT DOMAIN CONTAINING 7"/>
    <property type="match status" value="1"/>
</dbReference>
<organism evidence="4 5">
    <name type="scientific">Parathielavia hyrcaniae</name>
    <dbReference type="NCBI Taxonomy" id="113614"/>
    <lineage>
        <taxon>Eukaryota</taxon>
        <taxon>Fungi</taxon>
        <taxon>Dikarya</taxon>
        <taxon>Ascomycota</taxon>
        <taxon>Pezizomycotina</taxon>
        <taxon>Sordariomycetes</taxon>
        <taxon>Sordariomycetidae</taxon>
        <taxon>Sordariales</taxon>
        <taxon>Chaetomiaceae</taxon>
        <taxon>Parathielavia</taxon>
    </lineage>
</organism>
<dbReference type="Pfam" id="PF00400">
    <property type="entry name" value="WD40"/>
    <property type="match status" value="2"/>
</dbReference>
<dbReference type="InterPro" id="IPR015943">
    <property type="entry name" value="WD40/YVTN_repeat-like_dom_sf"/>
</dbReference>
<gene>
    <name evidence="4" type="ORF">N658DRAFT_388058</name>
</gene>
<keyword evidence="1 3" id="KW-0853">WD repeat</keyword>
<dbReference type="InterPro" id="IPR001680">
    <property type="entry name" value="WD40_rpt"/>
</dbReference>